<proteinExistence type="predicted"/>
<dbReference type="EMBL" id="JAHXZJ010000001">
    <property type="protein sequence ID" value="KAH0569205.1"/>
    <property type="molecule type" value="Genomic_DNA"/>
</dbReference>
<dbReference type="InterPro" id="IPR051133">
    <property type="entry name" value="Adapter_Engulfment-Domain"/>
</dbReference>
<evidence type="ECO:0000313" key="3">
    <source>
        <dbReference type="EMBL" id="KAH0569205.1"/>
    </source>
</evidence>
<keyword evidence="4" id="KW-1185">Reference proteome</keyword>
<dbReference type="InterPro" id="IPR033930">
    <property type="entry name" value="FAM43A/B_PTB"/>
</dbReference>
<evidence type="ECO:0000313" key="4">
    <source>
        <dbReference type="Proteomes" id="UP000826195"/>
    </source>
</evidence>
<organism evidence="3 4">
    <name type="scientific">Cotesia glomerata</name>
    <name type="common">Lepidopteran parasitic wasp</name>
    <name type="synonym">Apanteles glomeratus</name>
    <dbReference type="NCBI Taxonomy" id="32391"/>
    <lineage>
        <taxon>Eukaryota</taxon>
        <taxon>Metazoa</taxon>
        <taxon>Ecdysozoa</taxon>
        <taxon>Arthropoda</taxon>
        <taxon>Hexapoda</taxon>
        <taxon>Insecta</taxon>
        <taxon>Pterygota</taxon>
        <taxon>Neoptera</taxon>
        <taxon>Endopterygota</taxon>
        <taxon>Hymenoptera</taxon>
        <taxon>Apocrita</taxon>
        <taxon>Ichneumonoidea</taxon>
        <taxon>Braconidae</taxon>
        <taxon>Microgastrinae</taxon>
        <taxon>Cotesia</taxon>
    </lineage>
</organism>
<accession>A0AAV7J8I2</accession>
<protein>
    <recommendedName>
        <fullName evidence="2">PID domain-containing protein</fullName>
    </recommendedName>
</protein>
<feature type="compositionally biased region" description="Polar residues" evidence="1">
    <location>
        <begin position="615"/>
        <end position="626"/>
    </location>
</feature>
<feature type="compositionally biased region" description="Acidic residues" evidence="1">
    <location>
        <begin position="583"/>
        <end position="592"/>
    </location>
</feature>
<feature type="compositionally biased region" description="Polar residues" evidence="1">
    <location>
        <begin position="320"/>
        <end position="331"/>
    </location>
</feature>
<dbReference type="Proteomes" id="UP000826195">
    <property type="component" value="Unassembled WGS sequence"/>
</dbReference>
<dbReference type="SMART" id="SM00462">
    <property type="entry name" value="PTB"/>
    <property type="match status" value="1"/>
</dbReference>
<gene>
    <name evidence="3" type="ORF">KQX54_021922</name>
</gene>
<evidence type="ECO:0000256" key="1">
    <source>
        <dbReference type="SAM" id="MobiDB-lite"/>
    </source>
</evidence>
<reference evidence="3 4" key="1">
    <citation type="journal article" date="2021" name="J. Hered.">
        <title>A chromosome-level genome assembly of the parasitoid wasp, Cotesia glomerata (Hymenoptera: Braconidae).</title>
        <authorList>
            <person name="Pinto B.J."/>
            <person name="Weis J.J."/>
            <person name="Gamble T."/>
            <person name="Ode P.J."/>
            <person name="Paul R."/>
            <person name="Zaspel J.M."/>
        </authorList>
    </citation>
    <scope>NUCLEOTIDE SEQUENCE [LARGE SCALE GENOMIC DNA]</scope>
    <source>
        <strain evidence="3">CgM1</strain>
    </source>
</reference>
<comment type="caution">
    <text evidence="3">The sequence shown here is derived from an EMBL/GenBank/DDBJ whole genome shotgun (WGS) entry which is preliminary data.</text>
</comment>
<name>A0AAV7J8I2_COTGL</name>
<dbReference type="AlphaFoldDB" id="A0AAV7J8I2"/>
<feature type="region of interest" description="Disordered" evidence="1">
    <location>
        <begin position="583"/>
        <end position="626"/>
    </location>
</feature>
<evidence type="ECO:0000259" key="2">
    <source>
        <dbReference type="SMART" id="SM00462"/>
    </source>
</evidence>
<feature type="region of interest" description="Disordered" evidence="1">
    <location>
        <begin position="320"/>
        <end position="351"/>
    </location>
</feature>
<sequence>MGDIVAADDSVSDKKGCVKPIIDCQNNTKITTEIELLVSSSTSGAGGKELGQRTLRSLKRGLGRIWKRHRGNASITEYDPCYKVAYLGNVLTGWAKGEGCVEKPISTLWRNYVSSNRPDVTMRLTVTNGGLTATTKDHGLTEYWAHRVTYCAAPVSHPRLFVWIYKHEGRRLRPELRCHAVLCSKESTAKRLASILNTRLHQALIEFRRDKVSRQNARLSLANSVYENPSLPRRKILLSTGGQNYRPPLERSKSAPKLSAIEEDSVAEEIEQKRLLEELRSLENVARCWEDQDGWRLARLVDALNRAGASSEYLDENASISSGCETASTSNSEERALGIDDPNNGIVDPESRSGISRIFNRRRVLFTDSDPEDIIQSSAPSNNDVKSDNEFCSSSLCSSSSSTSSSSSSSSSNCCSTSSPCSSLSSSSLIGCSVGNKRFINCGRTIGNRKVYSSIIVGDDDDLMPEDNKKSKTINQSSNPVFEFEDNQVFNEVVDYRPHGGESSAGGLENTKTGRRIEVKAASPETIIPPTTPPDELYSTNPAANVAVVDDDDDNDKTDKLFKKITTTVKKKTSFITLDSLDEEEADSDESGYVEAPPKALLDINNDSSSDKFIDSNNDLSKKNNIQSDKNYYLSSNQDEPSQLLLNDNTRSDENITNKMINNCNKIIQDSILKHKDNNGNREIVDYITCPISETIKKLANASLKNSKSIDLSKNNCLKALNTFRHTKSFDGIKTPINYDNESSPSLDQRKQLLAKQGVKV</sequence>
<dbReference type="PANTHER" id="PTHR11232">
    <property type="entry name" value="PHOSPHOTYROSINE INTERACTION DOMAIN-CONTAINING FAMILY MEMBER"/>
    <property type="match status" value="1"/>
</dbReference>
<dbReference type="InterPro" id="IPR011993">
    <property type="entry name" value="PH-like_dom_sf"/>
</dbReference>
<dbReference type="InterPro" id="IPR006020">
    <property type="entry name" value="PTB/PI_dom"/>
</dbReference>
<dbReference type="PANTHER" id="PTHR11232:SF2">
    <property type="entry name" value="FI05246P"/>
    <property type="match status" value="1"/>
</dbReference>
<dbReference type="SUPFAM" id="SSF50729">
    <property type="entry name" value="PH domain-like"/>
    <property type="match status" value="1"/>
</dbReference>
<dbReference type="Gene3D" id="2.30.29.30">
    <property type="entry name" value="Pleckstrin-homology domain (PH domain)/Phosphotyrosine-binding domain (PTB)"/>
    <property type="match status" value="1"/>
</dbReference>
<dbReference type="Pfam" id="PF14719">
    <property type="entry name" value="PID_2"/>
    <property type="match status" value="1"/>
</dbReference>
<feature type="domain" description="PID" evidence="2">
    <location>
        <begin position="77"/>
        <end position="209"/>
    </location>
</feature>
<dbReference type="CDD" id="cd01214">
    <property type="entry name" value="PTB_FAM43A"/>
    <property type="match status" value="1"/>
</dbReference>